<keyword evidence="6" id="KW-1185">Reference proteome</keyword>
<evidence type="ECO:0008006" key="7">
    <source>
        <dbReference type="Google" id="ProtNLM"/>
    </source>
</evidence>
<dbReference type="Pfam" id="PF13556">
    <property type="entry name" value="HTH_30"/>
    <property type="match status" value="1"/>
</dbReference>
<gene>
    <name evidence="5" type="ORF">ACH46_00370</name>
</gene>
<feature type="domain" description="PucR C-terminal helix-turn-helix" evidence="2">
    <location>
        <begin position="361"/>
        <end position="417"/>
    </location>
</feature>
<dbReference type="AlphaFoldDB" id="A0A0N9NDP1"/>
<dbReference type="InterPro" id="IPR025736">
    <property type="entry name" value="PucR_C-HTH_dom"/>
</dbReference>
<dbReference type="STRING" id="1136941.ACH46_00370"/>
<evidence type="ECO:0000313" key="6">
    <source>
        <dbReference type="Proteomes" id="UP000063789"/>
    </source>
</evidence>
<dbReference type="Pfam" id="PF17853">
    <property type="entry name" value="GGDEF_2"/>
    <property type="match status" value="1"/>
</dbReference>
<comment type="similarity">
    <text evidence="1">Belongs to the CdaR family.</text>
</comment>
<proteinExistence type="inferred from homology"/>
<sequence length="430" mass="46957">MTTRRTVAEVQKQAKARVSEVARTIGERVPELATAMHLEIAENIPALHGDPLMLELLRASTESNVETFVHLAQHGLALDDVEPPPAATAYAQRLAQRDISSIALISAYRLGQRSMVDLAFAEIPLEGTDPEVAYAAVRLMHELAFGYIDRVSEKVVVAYESERESWLANRSTVRATTLAGLLSGEEMDVGDAESALGYRLRQRHLGVVLWESARDNSTSALRRLESVVGSVAQAVGAVGQPLFIPKDRSLAWAWIPLGRGSTEVDHEAILRRVDEETSGSIRVALGSVGASTAGFRESHGQAVRAYSVATVARDRALTVTTYDDPGVRTVAMLVGDLPAARSMVVSTLGPLAADDEAAERLRETLSVFYRENGSYQAVARILHLHRNSVKYRVDRATEMRGRPIEDDRFNVELALLACQWLGRAVLIDAD</sequence>
<dbReference type="InterPro" id="IPR025751">
    <property type="entry name" value="RsbRD_N_dom"/>
</dbReference>
<dbReference type="PATRIC" id="fig|1136941.3.peg.76"/>
<reference evidence="5 6" key="2">
    <citation type="journal article" date="2017" name="Int. J. Syst. Evol. Microbiol.">
        <title>Gordonia phthalatica sp. nov., a di-n-butyl phthalate-degrading bacterium isolated from activated sludge.</title>
        <authorList>
            <person name="Jin D."/>
            <person name="Kong X."/>
            <person name="Jia M."/>
            <person name="Yu X."/>
            <person name="Wang X."/>
            <person name="Zhuang X."/>
            <person name="Deng Y."/>
            <person name="Bai Z."/>
        </authorList>
    </citation>
    <scope>NUCLEOTIDE SEQUENCE [LARGE SCALE GENOMIC DNA]</scope>
    <source>
        <strain evidence="5 6">QH-11</strain>
    </source>
</reference>
<organism evidence="5 6">
    <name type="scientific">Gordonia phthalatica</name>
    <dbReference type="NCBI Taxonomy" id="1136941"/>
    <lineage>
        <taxon>Bacteria</taxon>
        <taxon>Bacillati</taxon>
        <taxon>Actinomycetota</taxon>
        <taxon>Actinomycetes</taxon>
        <taxon>Mycobacteriales</taxon>
        <taxon>Gordoniaceae</taxon>
        <taxon>Gordonia</taxon>
    </lineage>
</organism>
<evidence type="ECO:0000256" key="1">
    <source>
        <dbReference type="ARBA" id="ARBA00006754"/>
    </source>
</evidence>
<dbReference type="EMBL" id="CP011853">
    <property type="protein sequence ID" value="ALG83245.1"/>
    <property type="molecule type" value="Genomic_DNA"/>
</dbReference>
<dbReference type="RefSeq" id="WP_193392927.1">
    <property type="nucleotide sequence ID" value="NZ_CP011853.1"/>
</dbReference>
<evidence type="ECO:0000313" key="5">
    <source>
        <dbReference type="EMBL" id="ALG83245.1"/>
    </source>
</evidence>
<dbReference type="InterPro" id="IPR051448">
    <property type="entry name" value="CdaR-like_regulators"/>
</dbReference>
<dbReference type="PANTHER" id="PTHR33744:SF1">
    <property type="entry name" value="DNA-BINDING TRANSCRIPTIONAL ACTIVATOR ADER"/>
    <property type="match status" value="1"/>
</dbReference>
<feature type="domain" description="RsbT co-antagonist protein RsbRD N-terminal" evidence="3">
    <location>
        <begin position="30"/>
        <end position="174"/>
    </location>
</feature>
<evidence type="ECO:0000259" key="4">
    <source>
        <dbReference type="Pfam" id="PF17853"/>
    </source>
</evidence>
<dbReference type="PANTHER" id="PTHR33744">
    <property type="entry name" value="CARBOHYDRATE DIACID REGULATOR"/>
    <property type="match status" value="1"/>
</dbReference>
<evidence type="ECO:0000259" key="2">
    <source>
        <dbReference type="Pfam" id="PF13556"/>
    </source>
</evidence>
<dbReference type="InterPro" id="IPR041522">
    <property type="entry name" value="CdaR_GGDEF"/>
</dbReference>
<name>A0A0N9NDP1_9ACTN</name>
<dbReference type="KEGG" id="goq:ACH46_00370"/>
<dbReference type="Proteomes" id="UP000063789">
    <property type="component" value="Chromosome"/>
</dbReference>
<feature type="domain" description="CdaR GGDEF-like" evidence="4">
    <location>
        <begin position="186"/>
        <end position="307"/>
    </location>
</feature>
<dbReference type="InterPro" id="IPR042070">
    <property type="entry name" value="PucR_C-HTH_sf"/>
</dbReference>
<reference evidence="6" key="1">
    <citation type="submission" date="2015-06" db="EMBL/GenBank/DDBJ databases">
        <title>Complete genome sequence and metabolic analysis of phthalate degradation pathway in Gordonia sp. QH-11.</title>
        <authorList>
            <person name="Jin D."/>
            <person name="Kong X."/>
            <person name="Bai Z."/>
        </authorList>
    </citation>
    <scope>NUCLEOTIDE SEQUENCE [LARGE SCALE GENOMIC DNA]</scope>
    <source>
        <strain evidence="6">QH-11</strain>
    </source>
</reference>
<protein>
    <recommendedName>
        <fullName evidence="7">PucR family transcriptional regulator</fullName>
    </recommendedName>
</protein>
<evidence type="ECO:0000259" key="3">
    <source>
        <dbReference type="Pfam" id="PF14361"/>
    </source>
</evidence>
<accession>A0A0N9NDP1</accession>
<dbReference type="Gene3D" id="1.10.10.2840">
    <property type="entry name" value="PucR C-terminal helix-turn-helix domain"/>
    <property type="match status" value="1"/>
</dbReference>
<dbReference type="Pfam" id="PF14361">
    <property type="entry name" value="RsbRD_N"/>
    <property type="match status" value="1"/>
</dbReference>